<evidence type="ECO:0000313" key="2">
    <source>
        <dbReference type="EMBL" id="CAA9364407.1"/>
    </source>
</evidence>
<protein>
    <submittedName>
        <fullName evidence="2">Uncharacterized protein</fullName>
    </submittedName>
</protein>
<feature type="non-terminal residue" evidence="2">
    <location>
        <position position="1"/>
    </location>
</feature>
<sequence length="38" mass="4075">ARRAPVLWATGDSNESSGHGDRPHLGAHKSPHCLQDTL</sequence>
<proteinExistence type="predicted"/>
<dbReference type="EMBL" id="CADCUI010000076">
    <property type="protein sequence ID" value="CAA9364407.1"/>
    <property type="molecule type" value="Genomic_DNA"/>
</dbReference>
<gene>
    <name evidence="2" type="ORF">AVDCRST_MAG34-2812</name>
</gene>
<name>A0A6J4MNP0_9ACTN</name>
<accession>A0A6J4MNP0</accession>
<reference evidence="2" key="1">
    <citation type="submission" date="2020-02" db="EMBL/GenBank/DDBJ databases">
        <authorList>
            <person name="Meier V. D."/>
        </authorList>
    </citation>
    <scope>NUCLEOTIDE SEQUENCE</scope>
    <source>
        <strain evidence="2">AVDCRST_MAG34</strain>
    </source>
</reference>
<feature type="non-terminal residue" evidence="2">
    <location>
        <position position="38"/>
    </location>
</feature>
<dbReference type="AlphaFoldDB" id="A0A6J4MNP0"/>
<feature type="region of interest" description="Disordered" evidence="1">
    <location>
        <begin position="1"/>
        <end position="38"/>
    </location>
</feature>
<evidence type="ECO:0000256" key="1">
    <source>
        <dbReference type="SAM" id="MobiDB-lite"/>
    </source>
</evidence>
<organism evidence="2">
    <name type="scientific">uncultured Nocardioidaceae bacterium</name>
    <dbReference type="NCBI Taxonomy" id="253824"/>
    <lineage>
        <taxon>Bacteria</taxon>
        <taxon>Bacillati</taxon>
        <taxon>Actinomycetota</taxon>
        <taxon>Actinomycetes</taxon>
        <taxon>Propionibacteriales</taxon>
        <taxon>Nocardioidaceae</taxon>
        <taxon>environmental samples</taxon>
    </lineage>
</organism>